<feature type="domain" description="SF4 helicase" evidence="2">
    <location>
        <begin position="329"/>
        <end position="584"/>
    </location>
</feature>
<dbReference type="SUPFAM" id="SSF56731">
    <property type="entry name" value="DNA primase core"/>
    <property type="match status" value="1"/>
</dbReference>
<dbReference type="PANTHER" id="PTHR12873:SF0">
    <property type="entry name" value="TWINKLE MTDNA HELICASE"/>
    <property type="match status" value="1"/>
</dbReference>
<dbReference type="GO" id="GO:0003697">
    <property type="term" value="F:single-stranded DNA binding"/>
    <property type="evidence" value="ECO:0007669"/>
    <property type="project" value="InterPro"/>
</dbReference>
<name>A0A1J5QBD7_9ZZZZ</name>
<dbReference type="PROSITE" id="PS51199">
    <property type="entry name" value="SF4_HELICASE"/>
    <property type="match status" value="1"/>
</dbReference>
<dbReference type="Gene3D" id="3.40.1360.10">
    <property type="match status" value="1"/>
</dbReference>
<sequence length="597" mass="65496">MNAKEIARELEQHAAEVASYLLPQGKKAGAEWKVGGVGGEPGQSLSVRISGAKKGVWKDFATDQGGDLLDLWGAVHCCSVAEAMRQAAQYLGVSLTMPERPAKTYTRPQRAADVVKPKAGAREWLLGRGLTDATLEAFKIGEQSRGGKTYAVFPYIRDGELVNAKSRNVADKRDMRQEAGAEPCLFGWHLIEPKARTVVLTEGEIDAMTLHQAGHAALSCNAGAGNHQWIENDWERLQRFSDIVIAYDDDDAGRKGAQEVARRLGFERCRVATFPGHKDANEALQAGEDGEFFWEAIKAAKPVDPPELQPMGDFTALVKAMFYPAPGADDDGSYPLSIGATTHDWLRFRRGEFTVWTGINGHGKSLALSQVALQTAHMGARWCIYSGEMQPAMQAKRMIKQASGTDRPTPAYIDAIGAWLGERIWVVATIGSAKLERLLEVFAYANRRYGCDQFVIDSLMMVDVPEDGPGAFSAQKKAVQLIADFAKRHGVHVHLVAHPRKGADESREPGKLDVAGSSKITDGADNVLSVWSAKNDPDAGDYDASKPDGRLRLTKQRNGEVQDRSIALWLHRGAQQFCDSPRRKTVQFVEFRQRTEA</sequence>
<dbReference type="PANTHER" id="PTHR12873">
    <property type="entry name" value="T7-LIKE MITOCHONDRIAL DNA HELICASE"/>
    <property type="match status" value="1"/>
</dbReference>
<proteinExistence type="predicted"/>
<dbReference type="InterPro" id="IPR027032">
    <property type="entry name" value="Twinkle-like"/>
</dbReference>
<dbReference type="InterPro" id="IPR034154">
    <property type="entry name" value="TOPRIM_DnaG/twinkle"/>
</dbReference>
<organism evidence="3">
    <name type="scientific">mine drainage metagenome</name>
    <dbReference type="NCBI Taxonomy" id="410659"/>
    <lineage>
        <taxon>unclassified sequences</taxon>
        <taxon>metagenomes</taxon>
        <taxon>ecological metagenomes</taxon>
    </lineage>
</organism>
<evidence type="ECO:0000313" key="3">
    <source>
        <dbReference type="EMBL" id="OIQ80498.1"/>
    </source>
</evidence>
<dbReference type="AlphaFoldDB" id="A0A1J5QBD7"/>
<dbReference type="GO" id="GO:0005524">
    <property type="term" value="F:ATP binding"/>
    <property type="evidence" value="ECO:0007669"/>
    <property type="project" value="InterPro"/>
</dbReference>
<dbReference type="Gene3D" id="3.40.50.300">
    <property type="entry name" value="P-loop containing nucleotide triphosphate hydrolases"/>
    <property type="match status" value="1"/>
</dbReference>
<dbReference type="GO" id="GO:0006260">
    <property type="term" value="P:DNA replication"/>
    <property type="evidence" value="ECO:0007669"/>
    <property type="project" value="InterPro"/>
</dbReference>
<protein>
    <submittedName>
        <fullName evidence="3">DNA primase</fullName>
    </submittedName>
</protein>
<comment type="caution">
    <text evidence="3">The sequence shown here is derived from an EMBL/GenBank/DDBJ whole genome shotgun (WGS) entry which is preliminary data.</text>
</comment>
<dbReference type="InterPro" id="IPR027417">
    <property type="entry name" value="P-loop_NTPase"/>
</dbReference>
<dbReference type="Gene3D" id="3.90.580.10">
    <property type="entry name" value="Zinc finger, CHC2-type domain"/>
    <property type="match status" value="1"/>
</dbReference>
<dbReference type="EMBL" id="MLJW01001053">
    <property type="protein sequence ID" value="OIQ80498.1"/>
    <property type="molecule type" value="Genomic_DNA"/>
</dbReference>
<dbReference type="SUPFAM" id="SSF52540">
    <property type="entry name" value="P-loop containing nucleoside triphosphate hydrolases"/>
    <property type="match status" value="1"/>
</dbReference>
<accession>A0A1J5QBD7</accession>
<dbReference type="InterPro" id="IPR036977">
    <property type="entry name" value="DNA_primase_Znf_CHC2"/>
</dbReference>
<reference evidence="3" key="1">
    <citation type="submission" date="2016-10" db="EMBL/GenBank/DDBJ databases">
        <title>Sequence of Gallionella enrichment culture.</title>
        <authorList>
            <person name="Poehlein A."/>
            <person name="Muehling M."/>
            <person name="Daniel R."/>
        </authorList>
    </citation>
    <scope>NUCLEOTIDE SEQUENCE</scope>
</reference>
<feature type="region of interest" description="Disordered" evidence="1">
    <location>
        <begin position="499"/>
        <end position="518"/>
    </location>
</feature>
<dbReference type="GO" id="GO:0043139">
    <property type="term" value="F:5'-3' DNA helicase activity"/>
    <property type="evidence" value="ECO:0007669"/>
    <property type="project" value="InterPro"/>
</dbReference>
<evidence type="ECO:0000259" key="2">
    <source>
        <dbReference type="PROSITE" id="PS51199"/>
    </source>
</evidence>
<dbReference type="Pfam" id="PF13155">
    <property type="entry name" value="Toprim_2"/>
    <property type="match status" value="1"/>
</dbReference>
<dbReference type="Pfam" id="PF13481">
    <property type="entry name" value="AAA_25"/>
    <property type="match status" value="1"/>
</dbReference>
<feature type="compositionally biased region" description="Basic and acidic residues" evidence="1">
    <location>
        <begin position="501"/>
        <end position="511"/>
    </location>
</feature>
<dbReference type="GO" id="GO:0008270">
    <property type="term" value="F:zinc ion binding"/>
    <property type="evidence" value="ECO:0007669"/>
    <property type="project" value="InterPro"/>
</dbReference>
<dbReference type="SUPFAM" id="SSF57783">
    <property type="entry name" value="Zinc beta-ribbon"/>
    <property type="match status" value="1"/>
</dbReference>
<gene>
    <name evidence="3" type="primary">dnaG_10</name>
    <name evidence="3" type="ORF">GALL_377530</name>
</gene>
<evidence type="ECO:0000256" key="1">
    <source>
        <dbReference type="SAM" id="MobiDB-lite"/>
    </source>
</evidence>
<dbReference type="InterPro" id="IPR007694">
    <property type="entry name" value="DNA_helicase_DnaB-like_C"/>
</dbReference>
<dbReference type="CDD" id="cd01029">
    <property type="entry name" value="TOPRIM_primases"/>
    <property type="match status" value="1"/>
</dbReference>